<organism evidence="1 2">
    <name type="scientific">Anaerostipes hadrus</name>
    <dbReference type="NCBI Taxonomy" id="649756"/>
    <lineage>
        <taxon>Bacteria</taxon>
        <taxon>Bacillati</taxon>
        <taxon>Bacillota</taxon>
        <taxon>Clostridia</taxon>
        <taxon>Lachnospirales</taxon>
        <taxon>Lachnospiraceae</taxon>
        <taxon>Anaerostipes</taxon>
    </lineage>
</organism>
<dbReference type="Proteomes" id="UP000095553">
    <property type="component" value="Unassembled WGS sequence"/>
</dbReference>
<dbReference type="AlphaFoldDB" id="A0A173TDH3"/>
<evidence type="ECO:0000313" key="1">
    <source>
        <dbReference type="EMBL" id="CUN00873.1"/>
    </source>
</evidence>
<accession>A0A173TDH3</accession>
<dbReference type="EMBL" id="CYXY01000011">
    <property type="protein sequence ID" value="CUN00873.1"/>
    <property type="molecule type" value="Genomic_DNA"/>
</dbReference>
<proteinExistence type="predicted"/>
<reference evidence="1 2" key="1">
    <citation type="submission" date="2015-09" db="EMBL/GenBank/DDBJ databases">
        <authorList>
            <consortium name="Pathogen Informatics"/>
        </authorList>
    </citation>
    <scope>NUCLEOTIDE SEQUENCE [LARGE SCALE GENOMIC DNA]</scope>
    <source>
        <strain evidence="1 2">2789STDY5834959</strain>
    </source>
</reference>
<sequence length="36" mass="4150">MLDLSNIFNKDIKKAILSKEQLAEMLKVTPEAFLKE</sequence>
<protein>
    <submittedName>
        <fullName evidence="1">Uncharacterized protein</fullName>
    </submittedName>
</protein>
<evidence type="ECO:0000313" key="2">
    <source>
        <dbReference type="Proteomes" id="UP000095553"/>
    </source>
</evidence>
<gene>
    <name evidence="1" type="ORF">ERS852571_01946</name>
</gene>
<name>A0A173TDH3_ANAHA</name>